<dbReference type="AlphaFoldDB" id="A0A0U5BN44"/>
<dbReference type="InterPro" id="IPR051540">
    <property type="entry name" value="S-2-haloacid_dehalogenase"/>
</dbReference>
<keyword evidence="1" id="KW-0378">Hydrolase</keyword>
<dbReference type="PANTHER" id="PTHR43316">
    <property type="entry name" value="HYDROLASE, HALOACID DELAHOGENASE-RELATED"/>
    <property type="match status" value="1"/>
</dbReference>
<dbReference type="PRINTS" id="PR00413">
    <property type="entry name" value="HADHALOGNASE"/>
</dbReference>
<accession>A0A0U5BN44</accession>
<keyword evidence="3" id="KW-1185">Reference proteome</keyword>
<dbReference type="SUPFAM" id="SSF56784">
    <property type="entry name" value="HAD-like"/>
    <property type="match status" value="1"/>
</dbReference>
<dbReference type="SFLD" id="SFLDG01129">
    <property type="entry name" value="C1.5:_HAD__Beta-PGM__Phosphata"/>
    <property type="match status" value="1"/>
</dbReference>
<dbReference type="OrthoDB" id="9809962at2"/>
<organism evidence="2 3">
    <name type="scientific">Aneurinibacillus soli</name>
    <dbReference type="NCBI Taxonomy" id="1500254"/>
    <lineage>
        <taxon>Bacteria</taxon>
        <taxon>Bacillati</taxon>
        <taxon>Bacillota</taxon>
        <taxon>Bacilli</taxon>
        <taxon>Bacillales</taxon>
        <taxon>Paenibacillaceae</taxon>
        <taxon>Aneurinibacillus group</taxon>
        <taxon>Aneurinibacillus</taxon>
    </lineage>
</organism>
<dbReference type="GO" id="GO:0016787">
    <property type="term" value="F:hydrolase activity"/>
    <property type="evidence" value="ECO:0007669"/>
    <property type="project" value="UniProtKB-KW"/>
</dbReference>
<dbReference type="SFLD" id="SFLDS00003">
    <property type="entry name" value="Haloacid_Dehalogenase"/>
    <property type="match status" value="1"/>
</dbReference>
<dbReference type="PROSITE" id="PS01228">
    <property type="entry name" value="COF_1"/>
    <property type="match status" value="1"/>
</dbReference>
<dbReference type="InterPro" id="IPR006439">
    <property type="entry name" value="HAD-SF_hydro_IA"/>
</dbReference>
<evidence type="ECO:0000313" key="2">
    <source>
        <dbReference type="EMBL" id="BAU29614.1"/>
    </source>
</evidence>
<sequence length="245" mass="27852">MTEPRAILFDLDGTLLTMDTEAFVKRYIERLGAYTAHIIEPQKLGASLWEATKHAMQDDDGTKTNAEVFQQKFLDLTGLAYDTVWPVFDQFYADEFPMLKEDCGPHPYAAKVVEEAKRQGYQVVVATNPVFPGVSIIERLCWAGFAAEDFTHVTVFEESHYCKPNPNYFREISEHIGISPERCIMIGNDMQQDMVAEEVGMQTFLVEDYKIDRGVPQHRVTASGMMKELYGMLVSQQGPFVKKSE</sequence>
<dbReference type="RefSeq" id="WP_096467275.1">
    <property type="nucleotide sequence ID" value="NZ_AP017312.1"/>
</dbReference>
<dbReference type="InterPro" id="IPR036412">
    <property type="entry name" value="HAD-like_sf"/>
</dbReference>
<name>A0A0U5BN44_9BACL</name>
<reference evidence="2 3" key="1">
    <citation type="submission" date="2015-12" db="EMBL/GenBank/DDBJ databases">
        <title>Genome sequence of Aneurinibacillus soli.</title>
        <authorList>
            <person name="Lee J.S."/>
            <person name="Lee K.C."/>
            <person name="Kim K.K."/>
            <person name="Lee B.W."/>
        </authorList>
    </citation>
    <scope>NUCLEOTIDE SEQUENCE [LARGE SCALE GENOMIC DNA]</scope>
    <source>
        <strain evidence="2 3">CB4</strain>
    </source>
</reference>
<proteinExistence type="predicted"/>
<evidence type="ECO:0000256" key="1">
    <source>
        <dbReference type="ARBA" id="ARBA00022801"/>
    </source>
</evidence>
<dbReference type="Gene3D" id="3.40.50.1000">
    <property type="entry name" value="HAD superfamily/HAD-like"/>
    <property type="match status" value="1"/>
</dbReference>
<gene>
    <name evidence="2" type="ORF">CB4_03825</name>
</gene>
<dbReference type="Proteomes" id="UP000217696">
    <property type="component" value="Chromosome"/>
</dbReference>
<evidence type="ECO:0000313" key="3">
    <source>
        <dbReference type="Proteomes" id="UP000217696"/>
    </source>
</evidence>
<protein>
    <submittedName>
        <fullName evidence="2">D,D-heptose 1,7-bisphosphate phosphatase</fullName>
    </submittedName>
</protein>
<dbReference type="EMBL" id="AP017312">
    <property type="protein sequence ID" value="BAU29614.1"/>
    <property type="molecule type" value="Genomic_DNA"/>
</dbReference>
<dbReference type="PANTHER" id="PTHR43316:SF3">
    <property type="entry name" value="HALOACID DEHALOGENASE, TYPE II (AFU_ORTHOLOGUE AFUA_2G07750)-RELATED"/>
    <property type="match status" value="1"/>
</dbReference>
<dbReference type="Pfam" id="PF00702">
    <property type="entry name" value="Hydrolase"/>
    <property type="match status" value="1"/>
</dbReference>
<dbReference type="InterPro" id="IPR023214">
    <property type="entry name" value="HAD_sf"/>
</dbReference>
<dbReference type="KEGG" id="asoc:CB4_03825"/>